<protein>
    <submittedName>
        <fullName evidence="1">Uncharacterized protein</fullName>
    </submittedName>
</protein>
<evidence type="ECO:0000313" key="2">
    <source>
        <dbReference type="Proteomes" id="UP000051380"/>
    </source>
</evidence>
<evidence type="ECO:0000313" key="1">
    <source>
        <dbReference type="EMBL" id="KRP99141.1"/>
    </source>
</evidence>
<gene>
    <name evidence="1" type="ORF">AOQ72_15210</name>
</gene>
<dbReference type="Proteomes" id="UP000051380">
    <property type="component" value="Unassembled WGS sequence"/>
</dbReference>
<comment type="caution">
    <text evidence="1">The sequence shown here is derived from an EMBL/GenBank/DDBJ whole genome shotgun (WGS) entry which is preliminary data.</text>
</comment>
<accession>A0A0R3CN34</accession>
<organism evidence="1 2">
    <name type="scientific">Bradyrhizobium yuanmingense</name>
    <dbReference type="NCBI Taxonomy" id="108015"/>
    <lineage>
        <taxon>Bacteria</taxon>
        <taxon>Pseudomonadati</taxon>
        <taxon>Pseudomonadota</taxon>
        <taxon>Alphaproteobacteria</taxon>
        <taxon>Hyphomicrobiales</taxon>
        <taxon>Nitrobacteraceae</taxon>
        <taxon>Bradyrhizobium</taxon>
    </lineage>
</organism>
<reference evidence="1 2" key="1">
    <citation type="submission" date="2015-09" db="EMBL/GenBank/DDBJ databases">
        <title>Draft Genome Sequence of the Strain BR 3267 (Bradyrhizobium yuanmingense) recommended as inoculant for cowpea in Brazil.</title>
        <authorList>
            <person name="Simoes-Araujo J.L."/>
            <person name="Zilli J.E."/>
        </authorList>
    </citation>
    <scope>NUCLEOTIDE SEQUENCE [LARGE SCALE GENOMIC DNA]</scope>
    <source>
        <strain evidence="1 2">BR3267</strain>
    </source>
</reference>
<dbReference type="AlphaFoldDB" id="A0A0R3CN34"/>
<dbReference type="EMBL" id="LJYF01000013">
    <property type="protein sequence ID" value="KRP99141.1"/>
    <property type="molecule type" value="Genomic_DNA"/>
</dbReference>
<sequence>MLQSFVGEIDMGHVERSFNFPISIMPVGNHSDRIRPQQGREPPSLNRPRTVLRLSIVGADKVSGHAWGIAITRAANKTMSELCAAV</sequence>
<proteinExistence type="predicted"/>
<name>A0A0R3CN34_9BRAD</name>